<comment type="caution">
    <text evidence="1">The sequence shown here is derived from an EMBL/GenBank/DDBJ whole genome shotgun (WGS) entry which is preliminary data.</text>
</comment>
<reference evidence="1 2" key="1">
    <citation type="journal article" date="2018" name="PLoS Genet.">
        <title>Population sequencing reveals clonal diversity and ancestral inbreeding in the grapevine cultivar Chardonnay.</title>
        <authorList>
            <person name="Roach M.J."/>
            <person name="Johnson D.L."/>
            <person name="Bohlmann J."/>
            <person name="van Vuuren H.J."/>
            <person name="Jones S.J."/>
            <person name="Pretorius I.S."/>
            <person name="Schmidt S.A."/>
            <person name="Borneman A.R."/>
        </authorList>
    </citation>
    <scope>NUCLEOTIDE SEQUENCE [LARGE SCALE GENOMIC DNA]</scope>
    <source>
        <strain evidence="2">cv. Chardonnay</strain>
        <tissue evidence="1">Leaf</tissue>
    </source>
</reference>
<proteinExistence type="predicted"/>
<organism evidence="1 2">
    <name type="scientific">Vitis vinifera</name>
    <name type="common">Grape</name>
    <dbReference type="NCBI Taxonomy" id="29760"/>
    <lineage>
        <taxon>Eukaryota</taxon>
        <taxon>Viridiplantae</taxon>
        <taxon>Streptophyta</taxon>
        <taxon>Embryophyta</taxon>
        <taxon>Tracheophyta</taxon>
        <taxon>Spermatophyta</taxon>
        <taxon>Magnoliopsida</taxon>
        <taxon>eudicotyledons</taxon>
        <taxon>Gunneridae</taxon>
        <taxon>Pentapetalae</taxon>
        <taxon>rosids</taxon>
        <taxon>Vitales</taxon>
        <taxon>Vitaceae</taxon>
        <taxon>Viteae</taxon>
        <taxon>Vitis</taxon>
    </lineage>
</organism>
<protein>
    <submittedName>
        <fullName evidence="1">Uncharacterized protein</fullName>
    </submittedName>
</protein>
<gene>
    <name evidence="1" type="ORF">CK203_066238</name>
</gene>
<sequence length="155" mass="18149">MRRHAIRLHSIRIPQEGYAPPCYPTLVNITLRMIAYPIRLCCPDHLLSSLSNGVSGRPVLTSLPWIPKELSLISDCFDLIFYGVFLVDENNKYTIILSIRSSFRSFRHILMKESILPYKDKLEYFLQPSIEYNYIPIEDWRKLVANKLSSKFQIK</sequence>
<evidence type="ECO:0000313" key="2">
    <source>
        <dbReference type="Proteomes" id="UP000288805"/>
    </source>
</evidence>
<accession>A0A438G8H4</accession>
<dbReference type="Proteomes" id="UP000288805">
    <property type="component" value="Unassembled WGS sequence"/>
</dbReference>
<dbReference type="AlphaFoldDB" id="A0A438G8H4"/>
<evidence type="ECO:0000313" key="1">
    <source>
        <dbReference type="EMBL" id="RVW68520.1"/>
    </source>
</evidence>
<dbReference type="EMBL" id="QGNW01000531">
    <property type="protein sequence ID" value="RVW68520.1"/>
    <property type="molecule type" value="Genomic_DNA"/>
</dbReference>
<name>A0A438G8H4_VITVI</name>